<dbReference type="GO" id="GO:0042597">
    <property type="term" value="C:periplasmic space"/>
    <property type="evidence" value="ECO:0007669"/>
    <property type="project" value="UniProtKB-SubCell"/>
</dbReference>
<evidence type="ECO:0000256" key="2">
    <source>
        <dbReference type="ARBA" id="ARBA00010742"/>
    </source>
</evidence>
<dbReference type="PANTHER" id="PTHR30024">
    <property type="entry name" value="ALIPHATIC SULFONATES-BINDING PROTEIN-RELATED"/>
    <property type="match status" value="1"/>
</dbReference>
<name>A0A8J7AXD1_9CYAN</name>
<comment type="similarity">
    <text evidence="2">Belongs to the bacterial solute-binding protein SsuA/TauA family.</text>
</comment>
<dbReference type="PROSITE" id="PS51257">
    <property type="entry name" value="PROKAR_LIPOPROTEIN"/>
    <property type="match status" value="1"/>
</dbReference>
<evidence type="ECO:0000313" key="6">
    <source>
        <dbReference type="Proteomes" id="UP000636505"/>
    </source>
</evidence>
<comment type="caution">
    <text evidence="5">The sequence shown here is derived from an EMBL/GenBank/DDBJ whole genome shotgun (WGS) entry which is preliminary data.</text>
</comment>
<dbReference type="Proteomes" id="UP000636505">
    <property type="component" value="Unassembled WGS sequence"/>
</dbReference>
<dbReference type="AlphaFoldDB" id="A0A8J7AXD1"/>
<evidence type="ECO:0000313" key="5">
    <source>
        <dbReference type="EMBL" id="MBE9077772.1"/>
    </source>
</evidence>
<evidence type="ECO:0000256" key="1">
    <source>
        <dbReference type="ARBA" id="ARBA00004418"/>
    </source>
</evidence>
<accession>A0A8J7AXD1</accession>
<feature type="signal peptide" evidence="4">
    <location>
        <begin position="1"/>
        <end position="20"/>
    </location>
</feature>
<dbReference type="Pfam" id="PF13379">
    <property type="entry name" value="NMT1_2"/>
    <property type="match status" value="1"/>
</dbReference>
<keyword evidence="6" id="KW-1185">Reference proteome</keyword>
<dbReference type="RefSeq" id="WP_193906890.1">
    <property type="nucleotide sequence ID" value="NZ_JADEXG010000021.1"/>
</dbReference>
<reference evidence="5" key="1">
    <citation type="submission" date="2020-10" db="EMBL/GenBank/DDBJ databases">
        <authorList>
            <person name="Castelo-Branco R."/>
            <person name="Eusebio N."/>
            <person name="Adriana R."/>
            <person name="Vieira A."/>
            <person name="Brugerolle De Fraissinette N."/>
            <person name="Rezende De Castro R."/>
            <person name="Schneider M.P."/>
            <person name="Vasconcelos V."/>
            <person name="Leao P.N."/>
        </authorList>
    </citation>
    <scope>NUCLEOTIDE SEQUENCE</scope>
    <source>
        <strain evidence="5">LEGE 07310</strain>
    </source>
</reference>
<organism evidence="5 6">
    <name type="scientific">Vasconcelosia minhoensis LEGE 07310</name>
    <dbReference type="NCBI Taxonomy" id="915328"/>
    <lineage>
        <taxon>Bacteria</taxon>
        <taxon>Bacillati</taxon>
        <taxon>Cyanobacteriota</taxon>
        <taxon>Cyanophyceae</taxon>
        <taxon>Nodosilineales</taxon>
        <taxon>Cymatolegaceae</taxon>
        <taxon>Vasconcelosia</taxon>
        <taxon>Vasconcelosia minhoensis</taxon>
    </lineage>
</organism>
<comment type="subcellular location">
    <subcellularLocation>
        <location evidence="1">Periplasm</location>
    </subcellularLocation>
</comment>
<evidence type="ECO:0000256" key="3">
    <source>
        <dbReference type="ARBA" id="ARBA00022729"/>
    </source>
</evidence>
<gene>
    <name evidence="5" type="ORF">IQ241_10780</name>
</gene>
<dbReference type="PANTHER" id="PTHR30024:SF47">
    <property type="entry name" value="TAURINE-BINDING PERIPLASMIC PROTEIN"/>
    <property type="match status" value="1"/>
</dbReference>
<dbReference type="CDD" id="cd01008">
    <property type="entry name" value="PBP2_NrtA_SsuA_CpmA_like"/>
    <property type="match status" value="1"/>
</dbReference>
<keyword evidence="3 4" id="KW-0732">Signal</keyword>
<sequence length="345" mass="37032">MWFQKSITLFLISAAIASCSSTEPETSATSPSEADSAEAQELIPVKAGHLVALDMAPLFVGVESGCFEENGLAVETVFFTNPGDNNSALAGGSIDFSTNPFTLPFFAASSGVPIKTIAAAGGWGVMQVIAKSEYEIASVADLAAYIEANPDQQLRIATLRGDTLELILLDAFEQAGISADDVEMVYFDDLLAMVDAFRLGEVDLLSHIKPYTTQFVENGEATVVTDNAEIWSPTTPNTVVSVLEQTLTERPEVVEAYLKGLQCAAEMINETPEDAIALLQGGNYYRVEDDVMLEAFTSQPSPITFTPDLKAVQGVVDQMVALDYIKADVPASEIFDTSTIKKLEQ</sequence>
<feature type="chain" id="PRO_5035207839" evidence="4">
    <location>
        <begin position="21"/>
        <end position="345"/>
    </location>
</feature>
<proteinExistence type="inferred from homology"/>
<protein>
    <submittedName>
        <fullName evidence="5">ABC transporter substrate-binding protein</fullName>
    </submittedName>
</protein>
<dbReference type="EMBL" id="JADEXG010000021">
    <property type="protein sequence ID" value="MBE9077772.1"/>
    <property type="molecule type" value="Genomic_DNA"/>
</dbReference>
<dbReference type="Gene3D" id="3.40.190.10">
    <property type="entry name" value="Periplasmic binding protein-like II"/>
    <property type="match status" value="2"/>
</dbReference>
<dbReference type="SUPFAM" id="SSF53850">
    <property type="entry name" value="Periplasmic binding protein-like II"/>
    <property type="match status" value="1"/>
</dbReference>
<evidence type="ECO:0000256" key="4">
    <source>
        <dbReference type="SAM" id="SignalP"/>
    </source>
</evidence>